<accession>A0A5M3X922</accession>
<feature type="region of interest" description="Disordered" evidence="1">
    <location>
        <begin position="176"/>
        <end position="195"/>
    </location>
</feature>
<reference evidence="2 3" key="1">
    <citation type="submission" date="2019-10" db="EMBL/GenBank/DDBJ databases">
        <title>Whole genome shotgun sequence of Acrocarpospora macrocephala NBRC 16266.</title>
        <authorList>
            <person name="Ichikawa N."/>
            <person name="Kimura A."/>
            <person name="Kitahashi Y."/>
            <person name="Komaki H."/>
            <person name="Oguchi A."/>
        </authorList>
    </citation>
    <scope>NUCLEOTIDE SEQUENCE [LARGE SCALE GENOMIC DNA]</scope>
    <source>
        <strain evidence="2 3">NBRC 16266</strain>
    </source>
</reference>
<dbReference type="SUPFAM" id="SSF75011">
    <property type="entry name" value="3-carboxy-cis,cis-mucoante lactonizing enzyme"/>
    <property type="match status" value="1"/>
</dbReference>
<dbReference type="EMBL" id="BLAE01000089">
    <property type="protein sequence ID" value="GES16021.1"/>
    <property type="molecule type" value="Genomic_DNA"/>
</dbReference>
<evidence type="ECO:0000313" key="2">
    <source>
        <dbReference type="EMBL" id="GES16021.1"/>
    </source>
</evidence>
<keyword evidence="3" id="KW-1185">Reference proteome</keyword>
<evidence type="ECO:0000256" key="1">
    <source>
        <dbReference type="SAM" id="MobiDB-lite"/>
    </source>
</evidence>
<gene>
    <name evidence="2" type="ORF">Amac_096190</name>
</gene>
<dbReference type="Proteomes" id="UP000331127">
    <property type="component" value="Unassembled WGS sequence"/>
</dbReference>
<sequence>MAVAFASLGVEGSAQAARADLVATARVIATGIPGAGAVAPVGTFLPASPISANPVFAAYTQPGRVLDPTRIFVGSTSNFGAEKARADQAEGSFLTIDRLGANLRVPAGFAAAGDQASALNGAVQMFSAQSPNWVNKVYSPGAATADEPGASNPLGMSINNAFGRPWPSNAPYGLSGPGSSSVLDPDGRPLNNAPNPAIGGVFLGGLTNRQPQVTPGTMATGAVSATFLGPSPDGTGKAVFAVVLADGSVVQQHVAKGLDGLWPAGTVHPLQGRRWLLDRKTTPRLGALLSYEPNFSLYISQPFDDSIKVLDLQTSTGSAAVFTPTTSRVIRSAFLNQPVDLAPARPETAHPLLSSNTTMSPGSDIYVANRGNCTVARIRQNGSLAAIRWVNINHLGCGLGHLNGIATAPDGSKIWLTLAGPVPGTLGQRDALIEIPAF</sequence>
<proteinExistence type="predicted"/>
<evidence type="ECO:0000313" key="3">
    <source>
        <dbReference type="Proteomes" id="UP000331127"/>
    </source>
</evidence>
<name>A0A5M3X922_9ACTN</name>
<comment type="caution">
    <text evidence="2">The sequence shown here is derived from an EMBL/GenBank/DDBJ whole genome shotgun (WGS) entry which is preliminary data.</text>
</comment>
<dbReference type="AlphaFoldDB" id="A0A5M3X922"/>
<organism evidence="2 3">
    <name type="scientific">Acrocarpospora macrocephala</name>
    <dbReference type="NCBI Taxonomy" id="150177"/>
    <lineage>
        <taxon>Bacteria</taxon>
        <taxon>Bacillati</taxon>
        <taxon>Actinomycetota</taxon>
        <taxon>Actinomycetes</taxon>
        <taxon>Streptosporangiales</taxon>
        <taxon>Streptosporangiaceae</taxon>
        <taxon>Acrocarpospora</taxon>
    </lineage>
</organism>
<protein>
    <submittedName>
        <fullName evidence="2">Uncharacterized protein</fullName>
    </submittedName>
</protein>